<evidence type="ECO:0000256" key="6">
    <source>
        <dbReference type="ARBA" id="ARBA00022679"/>
    </source>
</evidence>
<protein>
    <recommendedName>
        <fullName evidence="10">Dihydrolipoamide acetyltransferase component of pyruvate dehydrogenase complex</fullName>
        <ecNumber evidence="10">2.3.1.-</ecNumber>
    </recommendedName>
</protein>
<dbReference type="OrthoDB" id="9805770at2"/>
<dbReference type="Gene3D" id="3.30.559.10">
    <property type="entry name" value="Chloramphenicol acetyltransferase-like domain"/>
    <property type="match status" value="1"/>
</dbReference>
<dbReference type="PROSITE" id="PS00189">
    <property type="entry name" value="LIPOYL"/>
    <property type="match status" value="1"/>
</dbReference>
<comment type="cofactor">
    <cofactor evidence="1 10">
        <name>(R)-lipoate</name>
        <dbReference type="ChEBI" id="CHEBI:83088"/>
    </cofactor>
</comment>
<keyword evidence="15" id="KW-1185">Reference proteome</keyword>
<evidence type="ECO:0000256" key="8">
    <source>
        <dbReference type="ARBA" id="ARBA00023315"/>
    </source>
</evidence>
<dbReference type="EC" id="2.3.1.-" evidence="10"/>
<comment type="similarity">
    <text evidence="4 10">Belongs to the 2-oxoacid dehydrogenase family.</text>
</comment>
<evidence type="ECO:0000256" key="11">
    <source>
        <dbReference type="SAM" id="MobiDB-lite"/>
    </source>
</evidence>
<dbReference type="Gene3D" id="4.10.320.10">
    <property type="entry name" value="E3-binding domain"/>
    <property type="match status" value="1"/>
</dbReference>
<dbReference type="GO" id="GO:0016407">
    <property type="term" value="F:acetyltransferase activity"/>
    <property type="evidence" value="ECO:0007669"/>
    <property type="project" value="TreeGrafter"/>
</dbReference>
<comment type="catalytic activity">
    <reaction evidence="9">
        <text>N(6)-[(R)-dihydrolipoyl]-L-lysyl-[protein] + succinyl-CoA = N(6)-[(R)-S(8)-succinyldihydrolipoyl]-L-lysyl-[protein] + CoA</text>
        <dbReference type="Rhea" id="RHEA:15213"/>
        <dbReference type="Rhea" id="RHEA-COMP:10475"/>
        <dbReference type="Rhea" id="RHEA-COMP:20092"/>
        <dbReference type="ChEBI" id="CHEBI:57287"/>
        <dbReference type="ChEBI" id="CHEBI:57292"/>
        <dbReference type="ChEBI" id="CHEBI:83100"/>
        <dbReference type="ChEBI" id="CHEBI:83120"/>
        <dbReference type="EC" id="2.3.1.61"/>
    </reaction>
</comment>
<keyword evidence="6 10" id="KW-0808">Transferase</keyword>
<evidence type="ECO:0000313" key="15">
    <source>
        <dbReference type="Proteomes" id="UP000195807"/>
    </source>
</evidence>
<proteinExistence type="inferred from homology"/>
<dbReference type="Pfam" id="PF02817">
    <property type="entry name" value="E3_binding"/>
    <property type="match status" value="1"/>
</dbReference>
<evidence type="ECO:0000256" key="9">
    <source>
        <dbReference type="ARBA" id="ARBA00052761"/>
    </source>
</evidence>
<dbReference type="Proteomes" id="UP000195807">
    <property type="component" value="Chromosome"/>
</dbReference>
<comment type="function">
    <text evidence="2">E2 component of the 2-oxoglutarate dehydrogenase (OGDH) complex which catalyzes the second step in the conversion of 2-oxoglutarate to succinyl-CoA and CO(2).</text>
</comment>
<dbReference type="Gene3D" id="2.40.50.100">
    <property type="match status" value="1"/>
</dbReference>
<dbReference type="InterPro" id="IPR001078">
    <property type="entry name" value="2-oxoacid_DH_actylTfrase"/>
</dbReference>
<feature type="region of interest" description="Disordered" evidence="11">
    <location>
        <begin position="84"/>
        <end position="144"/>
    </location>
</feature>
<evidence type="ECO:0000256" key="3">
    <source>
        <dbReference type="ARBA" id="ARBA00005145"/>
    </source>
</evidence>
<dbReference type="GO" id="GO:0005737">
    <property type="term" value="C:cytoplasm"/>
    <property type="evidence" value="ECO:0007669"/>
    <property type="project" value="TreeGrafter"/>
</dbReference>
<evidence type="ECO:0000256" key="5">
    <source>
        <dbReference type="ARBA" id="ARBA00011666"/>
    </source>
</evidence>
<dbReference type="PROSITE" id="PS51826">
    <property type="entry name" value="PSBD"/>
    <property type="match status" value="1"/>
</dbReference>
<feature type="domain" description="Peripheral subunit-binding (PSBD)" evidence="13">
    <location>
        <begin position="143"/>
        <end position="180"/>
    </location>
</feature>
<sequence>MGRYHFRLPDIGEGVAEAEIVEWHINVGDEIAEDDPLCDVMTDKATVDMTTPVGGKIVALHGKVGEMKAVGSVLVELEVEGEGNAAAEAPAPTPAPAPAPKAEPAPEPAPAPAPAPKPARAPKSAPAPSTSGPASFPPSGFPLAAPATRRRAAKLGIELERLRGTGRNGRITPEDIDRYLSGGDDRYATRSGVDVIEVVGLRRRIAQRMEDAWRRIPHITYVEEVDVTELENTRNALNASRGKDQPKLTILPFFVRALVKAVPEFPHCNAHYDDEAGVLRQHAPVHCGIATATEKGLAVPVLKNAESMDLWQCAEEIARLSAATRDGKASRDELSGSTITITSLGPIGGVTTTPIINAPETAIVGPNKITEKLTRVNGEIVTRKVMNISSSFDHRIVDGYEAALFVQSLKRLLETPALLFID</sequence>
<feature type="compositionally biased region" description="Pro residues" evidence="11">
    <location>
        <begin position="91"/>
        <end position="119"/>
    </location>
</feature>
<dbReference type="InterPro" id="IPR050743">
    <property type="entry name" value="2-oxoacid_DH_E2_comp"/>
</dbReference>
<feature type="domain" description="Lipoyl-binding" evidence="12">
    <location>
        <begin position="3"/>
        <end position="78"/>
    </location>
</feature>
<evidence type="ECO:0000256" key="2">
    <source>
        <dbReference type="ARBA" id="ARBA00004052"/>
    </source>
</evidence>
<comment type="subunit">
    <text evidence="5">Forms a 24-polypeptide structural core with octahedral symmetry. Part of the 2-oxoglutarate dehydrogenase (OGDH) complex composed of E1 (2-oxoglutarate dehydrogenase), E2 (dihydrolipoamide succinyltransferase) and E3 (dihydrolipoamide dehydrogenase); the complex contains multiple copies of the three enzymatic components (E1, E2 and E3).</text>
</comment>
<dbReference type="PROSITE" id="PS50968">
    <property type="entry name" value="BIOTINYL_LIPOYL"/>
    <property type="match status" value="1"/>
</dbReference>
<dbReference type="InterPro" id="IPR000089">
    <property type="entry name" value="Biotin_lipoyl"/>
</dbReference>
<dbReference type="Pfam" id="PF00364">
    <property type="entry name" value="Biotin_lipoyl"/>
    <property type="match status" value="1"/>
</dbReference>
<dbReference type="PANTHER" id="PTHR43178:SF5">
    <property type="entry name" value="LIPOAMIDE ACYLTRANSFERASE COMPONENT OF BRANCHED-CHAIN ALPHA-KETO ACID DEHYDROGENASE COMPLEX, MITOCHONDRIAL"/>
    <property type="match status" value="1"/>
</dbReference>
<dbReference type="FunFam" id="3.30.559.10:FF:000007">
    <property type="entry name" value="Dihydrolipoamide acetyltransferase component of pyruvate dehydrogenase complex"/>
    <property type="match status" value="1"/>
</dbReference>
<evidence type="ECO:0000259" key="12">
    <source>
        <dbReference type="PROSITE" id="PS50968"/>
    </source>
</evidence>
<gene>
    <name evidence="14" type="ORF">A9D14_14010</name>
</gene>
<accession>A0A1Z1FE99</accession>
<dbReference type="Pfam" id="PF00198">
    <property type="entry name" value="2-oxoacid_dh"/>
    <property type="match status" value="1"/>
</dbReference>
<dbReference type="SUPFAM" id="SSF47005">
    <property type="entry name" value="Peripheral subunit-binding domain of 2-oxo acid dehydrogenase complex"/>
    <property type="match status" value="1"/>
</dbReference>
<feature type="compositionally biased region" description="Low complexity" evidence="11">
    <location>
        <begin position="121"/>
        <end position="134"/>
    </location>
</feature>
<dbReference type="CDD" id="cd06849">
    <property type="entry name" value="lipoyl_domain"/>
    <property type="match status" value="1"/>
</dbReference>
<keyword evidence="8 10" id="KW-0012">Acyltransferase</keyword>
<dbReference type="GO" id="GO:0004149">
    <property type="term" value="F:dihydrolipoyllysine-residue succinyltransferase activity"/>
    <property type="evidence" value="ECO:0007669"/>
    <property type="project" value="UniProtKB-EC"/>
</dbReference>
<evidence type="ECO:0000259" key="13">
    <source>
        <dbReference type="PROSITE" id="PS51826"/>
    </source>
</evidence>
<dbReference type="EMBL" id="CP019602">
    <property type="protein sequence ID" value="ARU17075.1"/>
    <property type="molecule type" value="Genomic_DNA"/>
</dbReference>
<dbReference type="PANTHER" id="PTHR43178">
    <property type="entry name" value="DIHYDROLIPOAMIDE ACETYLTRANSFERASE COMPONENT OF PYRUVATE DEHYDROGENASE COMPLEX"/>
    <property type="match status" value="1"/>
</dbReference>
<dbReference type="SUPFAM" id="SSF52777">
    <property type="entry name" value="CoA-dependent acyltransferases"/>
    <property type="match status" value="1"/>
</dbReference>
<evidence type="ECO:0000313" key="14">
    <source>
        <dbReference type="EMBL" id="ARU17075.1"/>
    </source>
</evidence>
<dbReference type="RefSeq" id="WP_066847628.1">
    <property type="nucleotide sequence ID" value="NZ_CP019602.1"/>
</dbReference>
<dbReference type="InterPro" id="IPR004167">
    <property type="entry name" value="PSBD"/>
</dbReference>
<evidence type="ECO:0000256" key="10">
    <source>
        <dbReference type="RuleBase" id="RU003423"/>
    </source>
</evidence>
<dbReference type="AlphaFoldDB" id="A0A1Z1FE99"/>
<name>A0A1Z1FE99_9SPHN</name>
<dbReference type="GO" id="GO:0031405">
    <property type="term" value="F:lipoic acid binding"/>
    <property type="evidence" value="ECO:0007669"/>
    <property type="project" value="TreeGrafter"/>
</dbReference>
<evidence type="ECO:0000256" key="4">
    <source>
        <dbReference type="ARBA" id="ARBA00007317"/>
    </source>
</evidence>
<dbReference type="InterPro" id="IPR036625">
    <property type="entry name" value="E3-bd_dom_sf"/>
</dbReference>
<dbReference type="InterPro" id="IPR023213">
    <property type="entry name" value="CAT-like_dom_sf"/>
</dbReference>
<organism evidence="14 15">
    <name type="scientific">Croceicoccus marinus</name>
    <dbReference type="NCBI Taxonomy" id="450378"/>
    <lineage>
        <taxon>Bacteria</taxon>
        <taxon>Pseudomonadati</taxon>
        <taxon>Pseudomonadota</taxon>
        <taxon>Alphaproteobacteria</taxon>
        <taxon>Sphingomonadales</taxon>
        <taxon>Erythrobacteraceae</taxon>
        <taxon>Croceicoccus</taxon>
    </lineage>
</organism>
<dbReference type="STRING" id="450378.GCA_001661675_02813"/>
<keyword evidence="7 10" id="KW-0450">Lipoyl</keyword>
<dbReference type="InterPro" id="IPR011053">
    <property type="entry name" value="Single_hybrid_motif"/>
</dbReference>
<comment type="pathway">
    <text evidence="3">Amino-acid degradation; L-lysine degradation via saccharopine pathway; glutaryl-CoA from L-lysine: step 6/6.</text>
</comment>
<dbReference type="InterPro" id="IPR003016">
    <property type="entry name" value="2-oxoA_DH_lipoyl-BS"/>
</dbReference>
<evidence type="ECO:0000256" key="7">
    <source>
        <dbReference type="ARBA" id="ARBA00022823"/>
    </source>
</evidence>
<reference evidence="14 15" key="1">
    <citation type="submission" date="2017-01" db="EMBL/GenBank/DDBJ databases">
        <title>Complete genome sequence of esterase-producing bacterium Croceicoccus marinus E4A9.</title>
        <authorList>
            <person name="Wu Y.-H."/>
            <person name="Cheng H."/>
            <person name="Xu L."/>
            <person name="Huo Y.-Y."/>
            <person name="Wang C.-S."/>
            <person name="Xu X.-W."/>
        </authorList>
    </citation>
    <scope>NUCLEOTIDE SEQUENCE [LARGE SCALE GENOMIC DNA]</scope>
    <source>
        <strain evidence="14 15">E4A9</strain>
    </source>
</reference>
<dbReference type="SUPFAM" id="SSF51230">
    <property type="entry name" value="Single hybrid motif"/>
    <property type="match status" value="1"/>
</dbReference>
<dbReference type="KEGG" id="cman:A9D14_14010"/>
<evidence type="ECO:0000256" key="1">
    <source>
        <dbReference type="ARBA" id="ARBA00001938"/>
    </source>
</evidence>